<comment type="caution">
    <text evidence="1">The sequence shown here is derived from an EMBL/GenBank/DDBJ whole genome shotgun (WGS) entry which is preliminary data.</text>
</comment>
<dbReference type="EMBL" id="JAOYFB010000002">
    <property type="protein sequence ID" value="KAK4006737.1"/>
    <property type="molecule type" value="Genomic_DNA"/>
</dbReference>
<proteinExistence type="predicted"/>
<name>A0ABQ9Z1G5_9CRUS</name>
<dbReference type="Proteomes" id="UP001234178">
    <property type="component" value="Unassembled WGS sequence"/>
</dbReference>
<protein>
    <submittedName>
        <fullName evidence="1">Uncharacterized protein</fullName>
    </submittedName>
</protein>
<reference evidence="1 2" key="1">
    <citation type="journal article" date="2023" name="Nucleic Acids Res.">
        <title>The hologenome of Daphnia magna reveals possible DNA methylation and microbiome-mediated evolution of the host genome.</title>
        <authorList>
            <person name="Chaturvedi A."/>
            <person name="Li X."/>
            <person name="Dhandapani V."/>
            <person name="Marshall H."/>
            <person name="Kissane S."/>
            <person name="Cuenca-Cambronero M."/>
            <person name="Asole G."/>
            <person name="Calvet F."/>
            <person name="Ruiz-Romero M."/>
            <person name="Marangio P."/>
            <person name="Guigo R."/>
            <person name="Rago D."/>
            <person name="Mirbahai L."/>
            <person name="Eastwood N."/>
            <person name="Colbourne J.K."/>
            <person name="Zhou J."/>
            <person name="Mallon E."/>
            <person name="Orsini L."/>
        </authorList>
    </citation>
    <scope>NUCLEOTIDE SEQUENCE [LARGE SCALE GENOMIC DNA]</scope>
    <source>
        <strain evidence="1">LRV0_1</strain>
    </source>
</reference>
<evidence type="ECO:0000313" key="1">
    <source>
        <dbReference type="EMBL" id="KAK4006737.1"/>
    </source>
</evidence>
<gene>
    <name evidence="1" type="ORF">OUZ56_011895</name>
</gene>
<sequence>MSAQTKISASPTADVVDNPVELEASTCPVLWGLMKNQLQDYLIKVVEGGTVALIPINWVKGMYSAIDSLHDTHTALHSESTNSTNN</sequence>
<keyword evidence="2" id="KW-1185">Reference proteome</keyword>
<organism evidence="1 2">
    <name type="scientific">Daphnia magna</name>
    <dbReference type="NCBI Taxonomy" id="35525"/>
    <lineage>
        <taxon>Eukaryota</taxon>
        <taxon>Metazoa</taxon>
        <taxon>Ecdysozoa</taxon>
        <taxon>Arthropoda</taxon>
        <taxon>Crustacea</taxon>
        <taxon>Branchiopoda</taxon>
        <taxon>Diplostraca</taxon>
        <taxon>Cladocera</taxon>
        <taxon>Anomopoda</taxon>
        <taxon>Daphniidae</taxon>
        <taxon>Daphnia</taxon>
    </lineage>
</organism>
<evidence type="ECO:0000313" key="2">
    <source>
        <dbReference type="Proteomes" id="UP001234178"/>
    </source>
</evidence>
<accession>A0ABQ9Z1G5</accession>